<dbReference type="InterPro" id="IPR009229">
    <property type="entry name" value="AgrD"/>
</dbReference>
<gene>
    <name evidence="2" type="ORF">HLQ16_16225</name>
</gene>
<dbReference type="RefSeq" id="WP_171298125.1">
    <property type="nucleotide sequence ID" value="NZ_CP087098.1"/>
</dbReference>
<keyword evidence="1" id="KW-0732">Signal</keyword>
<feature type="signal peptide" evidence="1">
    <location>
        <begin position="1"/>
        <end position="26"/>
    </location>
</feature>
<accession>A0A7Y3SY35</accession>
<protein>
    <submittedName>
        <fullName evidence="2">Cyclic lactone autoinducer peptide</fullName>
    </submittedName>
</protein>
<name>A0A7Y3SY35_9CLOT</name>
<dbReference type="EMBL" id="JABEYB010000013">
    <property type="protein sequence ID" value="NNU77481.1"/>
    <property type="molecule type" value="Genomic_DNA"/>
</dbReference>
<evidence type="ECO:0000313" key="3">
    <source>
        <dbReference type="Proteomes" id="UP000531659"/>
    </source>
</evidence>
<sequence length="44" mass="5052">MKFIKKHLFSLIAVVTTLMATSVATSACYWSTYQPEEPKCLREK</sequence>
<dbReference type="PROSITE" id="PS51257">
    <property type="entry name" value="PROKAR_LIPOPROTEIN"/>
    <property type="match status" value="1"/>
</dbReference>
<evidence type="ECO:0000313" key="2">
    <source>
        <dbReference type="EMBL" id="NNU77481.1"/>
    </source>
</evidence>
<feature type="chain" id="PRO_5039467240" evidence="1">
    <location>
        <begin position="27"/>
        <end position="44"/>
    </location>
</feature>
<evidence type="ECO:0000256" key="1">
    <source>
        <dbReference type="SAM" id="SignalP"/>
    </source>
</evidence>
<proteinExistence type="predicted"/>
<organism evidence="2 3">
    <name type="scientific">Clostridium estertheticum</name>
    <dbReference type="NCBI Taxonomy" id="238834"/>
    <lineage>
        <taxon>Bacteria</taxon>
        <taxon>Bacillati</taxon>
        <taxon>Bacillota</taxon>
        <taxon>Clostridia</taxon>
        <taxon>Eubacteriales</taxon>
        <taxon>Clostridiaceae</taxon>
        <taxon>Clostridium</taxon>
    </lineage>
</organism>
<reference evidence="2 3" key="1">
    <citation type="submission" date="2020-05" db="EMBL/GenBank/DDBJ databases">
        <title>Complete genome of Clostridium estertheticum subspecies estertheticum, isolated from Vacuum packed lamb meat from New Zealand imported to Switzerland.</title>
        <authorList>
            <person name="Wambui J."/>
            <person name="Stevens M.J.A."/>
            <person name="Stephan R."/>
        </authorList>
    </citation>
    <scope>NUCLEOTIDE SEQUENCE [LARGE SCALE GENOMIC DNA]</scope>
    <source>
        <strain evidence="2 3">CEST001</strain>
    </source>
</reference>
<dbReference type="NCBIfam" id="TIGR04223">
    <property type="entry name" value="quorum_AgrD"/>
    <property type="match status" value="1"/>
</dbReference>
<dbReference type="AlphaFoldDB" id="A0A7Y3SY35"/>
<dbReference type="Proteomes" id="UP000531659">
    <property type="component" value="Unassembled WGS sequence"/>
</dbReference>
<comment type="caution">
    <text evidence="2">The sequence shown here is derived from an EMBL/GenBank/DDBJ whole genome shotgun (WGS) entry which is preliminary data.</text>
</comment>